<dbReference type="RefSeq" id="WP_168674860.1">
    <property type="nucleotide sequence ID" value="NZ_JAAVTK010000015.1"/>
</dbReference>
<evidence type="ECO:0000256" key="13">
    <source>
        <dbReference type="HAMAP-Rule" id="MF_01398"/>
    </source>
</evidence>
<dbReference type="HAMAP" id="MF_01398">
    <property type="entry name" value="ATP_synth_b_bprime"/>
    <property type="match status" value="1"/>
</dbReference>
<comment type="function">
    <text evidence="11">Component of the F(0) channel, it forms part of the peripheral stalk, linking F(1) to F(0). The b'-subunit is a diverged and duplicated form of b found in plants and photosynthetic bacteria.</text>
</comment>
<evidence type="ECO:0000256" key="6">
    <source>
        <dbReference type="ARBA" id="ARBA00022989"/>
    </source>
</evidence>
<dbReference type="Pfam" id="PF00430">
    <property type="entry name" value="ATP-synt_B"/>
    <property type="match status" value="1"/>
</dbReference>
<evidence type="ECO:0000256" key="14">
    <source>
        <dbReference type="SAM" id="MobiDB-lite"/>
    </source>
</evidence>
<dbReference type="PANTHER" id="PTHR33445:SF2">
    <property type="entry name" value="ATP SYNTHASE SUBUNIT B', CHLOROPLASTIC"/>
    <property type="match status" value="1"/>
</dbReference>
<feature type="region of interest" description="Disordered" evidence="14">
    <location>
        <begin position="94"/>
        <end position="122"/>
    </location>
</feature>
<keyword evidence="2 13" id="KW-0813">Transport</keyword>
<evidence type="ECO:0000256" key="1">
    <source>
        <dbReference type="ARBA" id="ARBA00005513"/>
    </source>
</evidence>
<reference evidence="15 16" key="1">
    <citation type="submission" date="2020-03" db="EMBL/GenBank/DDBJ databases">
        <title>Genomic Encyclopedia of Type Strains, Phase IV (KMG-V): Genome sequencing to study the core and pangenomes of soil and plant-associated prokaryotes.</title>
        <authorList>
            <person name="Whitman W."/>
        </authorList>
    </citation>
    <scope>NUCLEOTIDE SEQUENCE [LARGE SCALE GENOMIC DNA]</scope>
    <source>
        <strain evidence="15 16">1B</strain>
    </source>
</reference>
<sequence>MEINWFTVVAQLLNFLLLVWLMKRFLYQPVLAAIEAREQKIKAQLNDASMQKTEAQAEREQYQQKNADFDQRKQTLLATAHAEAQAERQQLLDEARQDADTLRTKQATAHQQMQEKMHDDLTHQTRQTVLSLTKKALTDLASAGLEAQALAVFIGRIEHLQGTEKQGFIDAFQAGAKRVQVRSAFALSAEQQAELAAALTALIGTEAACTFTTAPELISGITLSANGYQLAWSVPNYLAELESSLAAATPPREPAGESESEPELRHHASN</sequence>
<evidence type="ECO:0000256" key="10">
    <source>
        <dbReference type="ARBA" id="ARBA00025198"/>
    </source>
</evidence>
<feature type="compositionally biased region" description="Basic and acidic residues" evidence="14">
    <location>
        <begin position="94"/>
        <end position="103"/>
    </location>
</feature>
<dbReference type="EMBL" id="JAAVTK010000015">
    <property type="protein sequence ID" value="NKI91287.1"/>
    <property type="molecule type" value="Genomic_DNA"/>
</dbReference>
<keyword evidence="8 13" id="KW-0472">Membrane</keyword>
<dbReference type="NCBIfam" id="TIGR03321">
    <property type="entry name" value="alt_F1F0_F0_B"/>
    <property type="match status" value="1"/>
</dbReference>
<evidence type="ECO:0000313" key="15">
    <source>
        <dbReference type="EMBL" id="NKI91287.1"/>
    </source>
</evidence>
<dbReference type="PANTHER" id="PTHR33445">
    <property type="entry name" value="ATP SYNTHASE SUBUNIT B', CHLOROPLASTIC"/>
    <property type="match status" value="1"/>
</dbReference>
<keyword evidence="9 13" id="KW-0066">ATP synthesis</keyword>
<gene>
    <name evidence="13" type="primary">atpF</name>
    <name evidence="15" type="ORF">HBN54_003904</name>
</gene>
<evidence type="ECO:0000256" key="5">
    <source>
        <dbReference type="ARBA" id="ARBA00022781"/>
    </source>
</evidence>
<keyword evidence="6 13" id="KW-1133">Transmembrane helix</keyword>
<keyword evidence="3 13" id="KW-0138">CF(0)</keyword>
<keyword evidence="16" id="KW-1185">Reference proteome</keyword>
<protein>
    <recommendedName>
        <fullName evidence="13">ATP synthase subunit b</fullName>
    </recommendedName>
    <alternativeName>
        <fullName evidence="13">ATP synthase F(0) sector subunit b</fullName>
    </alternativeName>
    <alternativeName>
        <fullName evidence="13">ATPase subunit I</fullName>
    </alternativeName>
    <alternativeName>
        <fullName evidence="13">F-type ATPase subunit b</fullName>
        <shortName evidence="13">F-ATPase subunit b</shortName>
    </alternativeName>
</protein>
<dbReference type="InterPro" id="IPR002146">
    <property type="entry name" value="ATP_synth_b/b'su_bac/chlpt"/>
</dbReference>
<keyword evidence="7 13" id="KW-0406">Ion transport</keyword>
<evidence type="ECO:0000256" key="4">
    <source>
        <dbReference type="ARBA" id="ARBA00022692"/>
    </source>
</evidence>
<dbReference type="InterPro" id="IPR017707">
    <property type="entry name" value="Alt_ATP_synth_F0_bsu"/>
</dbReference>
<comment type="caution">
    <text evidence="15">The sequence shown here is derived from an EMBL/GenBank/DDBJ whole genome shotgun (WGS) entry which is preliminary data.</text>
</comment>
<evidence type="ECO:0000256" key="9">
    <source>
        <dbReference type="ARBA" id="ARBA00023310"/>
    </source>
</evidence>
<dbReference type="CDD" id="cd06503">
    <property type="entry name" value="ATP-synt_Fo_b"/>
    <property type="match status" value="1"/>
</dbReference>
<proteinExistence type="inferred from homology"/>
<comment type="subcellular location">
    <subcellularLocation>
        <location evidence="13">Cell membrane</location>
        <topology evidence="13">Single-pass membrane protein</topology>
    </subcellularLocation>
    <subcellularLocation>
        <location evidence="12">Endomembrane system</location>
        <topology evidence="12">Single-pass membrane protein</topology>
    </subcellularLocation>
</comment>
<comment type="similarity">
    <text evidence="1 13">Belongs to the ATPase B chain family.</text>
</comment>
<keyword evidence="4 13" id="KW-0812">Transmembrane</keyword>
<evidence type="ECO:0000313" key="16">
    <source>
        <dbReference type="Proteomes" id="UP000717634"/>
    </source>
</evidence>
<name>A0ABX1HM03_9BACT</name>
<evidence type="ECO:0000256" key="12">
    <source>
        <dbReference type="ARBA" id="ARBA00037847"/>
    </source>
</evidence>
<keyword evidence="5 13" id="KW-0375">Hydrogen ion transport</keyword>
<keyword evidence="13" id="KW-1003">Cell membrane</keyword>
<comment type="subunit">
    <text evidence="13">F-type ATPases have 2 components, F(1) - the catalytic core - and F(0) - the membrane proton channel. F(1) has five subunits: alpha(3), beta(3), gamma(1), delta(1), epsilon(1). F(0) has three main subunits: a(1), b(2) and c(10-14). The alpha and beta chains form an alternating ring which encloses part of the gamma chain. F(1) is attached to F(0) by a central stalk formed by the gamma and epsilon chains, while a peripheral stalk is formed by the delta and b chains.</text>
</comment>
<evidence type="ECO:0000256" key="11">
    <source>
        <dbReference type="ARBA" id="ARBA00025614"/>
    </source>
</evidence>
<evidence type="ECO:0000256" key="2">
    <source>
        <dbReference type="ARBA" id="ARBA00022448"/>
    </source>
</evidence>
<evidence type="ECO:0000256" key="8">
    <source>
        <dbReference type="ARBA" id="ARBA00023136"/>
    </source>
</evidence>
<comment type="function">
    <text evidence="10 13">F(1)F(0) ATP synthase produces ATP from ADP in the presence of a proton or sodium gradient. F-type ATPases consist of two structural domains, F(1) containing the extramembraneous catalytic core and F(0) containing the membrane proton channel, linked together by a central stalk and a peripheral stalk. During catalysis, ATP synthesis in the catalytic domain of F(1) is coupled via a rotary mechanism of the central stalk subunits to proton translocation.</text>
</comment>
<dbReference type="Proteomes" id="UP000717634">
    <property type="component" value="Unassembled WGS sequence"/>
</dbReference>
<feature type="compositionally biased region" description="Basic and acidic residues" evidence="14">
    <location>
        <begin position="113"/>
        <end position="122"/>
    </location>
</feature>
<evidence type="ECO:0000256" key="7">
    <source>
        <dbReference type="ARBA" id="ARBA00023065"/>
    </source>
</evidence>
<evidence type="ECO:0000256" key="3">
    <source>
        <dbReference type="ARBA" id="ARBA00022547"/>
    </source>
</evidence>
<dbReference type="InterPro" id="IPR050059">
    <property type="entry name" value="ATP_synthase_B_chain"/>
</dbReference>
<organism evidence="15 16">
    <name type="scientific">Hymenobacter artigasi</name>
    <dbReference type="NCBI Taxonomy" id="2719616"/>
    <lineage>
        <taxon>Bacteria</taxon>
        <taxon>Pseudomonadati</taxon>
        <taxon>Bacteroidota</taxon>
        <taxon>Cytophagia</taxon>
        <taxon>Cytophagales</taxon>
        <taxon>Hymenobacteraceae</taxon>
        <taxon>Hymenobacter</taxon>
    </lineage>
</organism>
<feature type="region of interest" description="Disordered" evidence="14">
    <location>
        <begin position="245"/>
        <end position="270"/>
    </location>
</feature>
<accession>A0ABX1HM03</accession>